<dbReference type="InterPro" id="IPR000160">
    <property type="entry name" value="GGDEF_dom"/>
</dbReference>
<keyword evidence="1" id="KW-0812">Transmembrane</keyword>
<dbReference type="Gene3D" id="3.30.70.270">
    <property type="match status" value="1"/>
</dbReference>
<dbReference type="PANTHER" id="PTHR45138">
    <property type="entry name" value="REGULATORY COMPONENTS OF SENSORY TRANSDUCTION SYSTEM"/>
    <property type="match status" value="1"/>
</dbReference>
<evidence type="ECO:0000256" key="1">
    <source>
        <dbReference type="SAM" id="Phobius"/>
    </source>
</evidence>
<dbReference type="PANTHER" id="PTHR45138:SF9">
    <property type="entry name" value="DIGUANYLATE CYCLASE DGCM-RELATED"/>
    <property type="match status" value="1"/>
</dbReference>
<dbReference type="RefSeq" id="WP_194701915.1">
    <property type="nucleotide sequence ID" value="NZ_JADKNH010000006.1"/>
</dbReference>
<feature type="transmembrane region" description="Helical" evidence="1">
    <location>
        <begin position="6"/>
        <end position="25"/>
    </location>
</feature>
<dbReference type="Proteomes" id="UP000614200">
    <property type="component" value="Unassembled WGS sequence"/>
</dbReference>
<sequence length="397" mass="45779">MTIFLSVLYAVISALITYYGLSIIAPKFSKQPRFKHAIMVVYLSAFMFYYDGTQLLHVLALHGSMILILRLLYGLSSFISSVTVVLLFLIQTIASLVTVNVGFLTYDRVLDFRLLFMEPYFPVIGLYFVIFFGLLKFYQLIMKVFRNIVSINRRVERRLVISNFFIFAAILAYQRVTFVSLIEIASTGVINGPGTSNLNIYMLSTYFFITVISLIIVLLVNRNFIIDNNLERYKYKAEIDQMTGVLSREAGLCYLKAEMTRASLQGQELTIAYVDVNNLKVVNDRYGHKEGDKLIKVIVNTIQSNLREFDVISRLGGDEFMIIFSRCGMHQAKRVWQRISDEFLQVNLQNVYKFSASASAGFSQYKPSKHRNTSEFLHEADEAMYIMKKEMKEKMQY</sequence>
<proteinExistence type="predicted"/>
<keyword evidence="1" id="KW-0472">Membrane</keyword>
<dbReference type="PROSITE" id="PS50887">
    <property type="entry name" value="GGDEF"/>
    <property type="match status" value="1"/>
</dbReference>
<feature type="transmembrane region" description="Helical" evidence="1">
    <location>
        <begin position="78"/>
        <end position="99"/>
    </location>
</feature>
<evidence type="ECO:0000313" key="4">
    <source>
        <dbReference type="Proteomes" id="UP000614200"/>
    </source>
</evidence>
<dbReference type="SMART" id="SM00267">
    <property type="entry name" value="GGDEF"/>
    <property type="match status" value="1"/>
</dbReference>
<dbReference type="CDD" id="cd01949">
    <property type="entry name" value="GGDEF"/>
    <property type="match status" value="1"/>
</dbReference>
<gene>
    <name evidence="3" type="ORF">ISU02_11095</name>
</gene>
<feature type="transmembrane region" description="Helical" evidence="1">
    <location>
        <begin position="159"/>
        <end position="178"/>
    </location>
</feature>
<feature type="transmembrane region" description="Helical" evidence="1">
    <location>
        <begin position="119"/>
        <end position="138"/>
    </location>
</feature>
<dbReference type="InterPro" id="IPR043128">
    <property type="entry name" value="Rev_trsase/Diguanyl_cyclase"/>
</dbReference>
<dbReference type="InterPro" id="IPR029787">
    <property type="entry name" value="Nucleotide_cyclase"/>
</dbReference>
<dbReference type="InterPro" id="IPR050469">
    <property type="entry name" value="Diguanylate_Cyclase"/>
</dbReference>
<feature type="transmembrane region" description="Helical" evidence="1">
    <location>
        <begin position="56"/>
        <end position="73"/>
    </location>
</feature>
<keyword evidence="4" id="KW-1185">Reference proteome</keyword>
<feature type="transmembrane region" description="Helical" evidence="1">
    <location>
        <begin position="198"/>
        <end position="220"/>
    </location>
</feature>
<evidence type="ECO:0000259" key="2">
    <source>
        <dbReference type="PROSITE" id="PS50887"/>
    </source>
</evidence>
<evidence type="ECO:0000313" key="3">
    <source>
        <dbReference type="EMBL" id="MBF4693673.1"/>
    </source>
</evidence>
<protein>
    <submittedName>
        <fullName evidence="3">GGDEF domain-containing protein</fullName>
    </submittedName>
</protein>
<comment type="caution">
    <text evidence="3">The sequence shown here is derived from an EMBL/GenBank/DDBJ whole genome shotgun (WGS) entry which is preliminary data.</text>
</comment>
<dbReference type="Pfam" id="PF00990">
    <property type="entry name" value="GGDEF"/>
    <property type="match status" value="1"/>
</dbReference>
<dbReference type="NCBIfam" id="TIGR00254">
    <property type="entry name" value="GGDEF"/>
    <property type="match status" value="1"/>
</dbReference>
<dbReference type="SUPFAM" id="SSF55073">
    <property type="entry name" value="Nucleotide cyclase"/>
    <property type="match status" value="1"/>
</dbReference>
<organism evidence="3 4">
    <name type="scientific">Fusibacter ferrireducens</name>
    <dbReference type="NCBI Taxonomy" id="2785058"/>
    <lineage>
        <taxon>Bacteria</taxon>
        <taxon>Bacillati</taxon>
        <taxon>Bacillota</taxon>
        <taxon>Clostridia</taxon>
        <taxon>Eubacteriales</taxon>
        <taxon>Eubacteriales Family XII. Incertae Sedis</taxon>
        <taxon>Fusibacter</taxon>
    </lineage>
</organism>
<feature type="domain" description="GGDEF" evidence="2">
    <location>
        <begin position="267"/>
        <end position="397"/>
    </location>
</feature>
<dbReference type="EMBL" id="JADKNH010000006">
    <property type="protein sequence ID" value="MBF4693673.1"/>
    <property type="molecule type" value="Genomic_DNA"/>
</dbReference>
<keyword evidence="1" id="KW-1133">Transmembrane helix</keyword>
<reference evidence="3 4" key="1">
    <citation type="submission" date="2020-11" db="EMBL/GenBank/DDBJ databases">
        <title>Fusibacter basophilias sp. nov.</title>
        <authorList>
            <person name="Qiu D."/>
        </authorList>
    </citation>
    <scope>NUCLEOTIDE SEQUENCE [LARGE SCALE GENOMIC DNA]</scope>
    <source>
        <strain evidence="3 4">Q10-2</strain>
    </source>
</reference>
<name>A0ABR9ZT73_9FIRM</name>
<accession>A0ABR9ZT73</accession>